<comment type="pathway">
    <text evidence="1">Cell wall biogenesis; peptidoglycan recycling.</text>
</comment>
<keyword evidence="1 2" id="KW-0808">Transferase</keyword>
<comment type="function">
    <text evidence="1">Catalyzes the specific phosphorylation of 1,6-anhydro-N-acetylmuramic acid (anhMurNAc) with the simultaneous cleavage of the 1,6-anhydro ring, generating MurNAc-6-P. Is required for the utilization of anhMurNAc either imported from the medium or derived from its own cell wall murein, and thus plays a role in cell wall recycling.</text>
</comment>
<dbReference type="Proteomes" id="UP001163726">
    <property type="component" value="Chromosome"/>
</dbReference>
<keyword evidence="1 2" id="KW-0418">Kinase</keyword>
<keyword evidence="3" id="KW-1185">Reference proteome</keyword>
<name>A0ABY7AME3_9ALTE</name>
<keyword evidence="1" id="KW-0119">Carbohydrate metabolism</keyword>
<dbReference type="GO" id="GO:0016301">
    <property type="term" value="F:kinase activity"/>
    <property type="evidence" value="ECO:0007669"/>
    <property type="project" value="UniProtKB-KW"/>
</dbReference>
<dbReference type="PANTHER" id="PTHR30605:SF0">
    <property type="entry name" value="ANHYDRO-N-ACETYLMURAMIC ACID KINASE"/>
    <property type="match status" value="1"/>
</dbReference>
<dbReference type="NCBIfam" id="NF007139">
    <property type="entry name" value="PRK09585.1-3"/>
    <property type="match status" value="1"/>
</dbReference>
<evidence type="ECO:0000313" key="3">
    <source>
        <dbReference type="Proteomes" id="UP001163726"/>
    </source>
</evidence>
<keyword evidence="1" id="KW-0547">Nucleotide-binding</keyword>
<gene>
    <name evidence="1" type="primary">anmK</name>
    <name evidence="2" type="ORF">OLW01_09845</name>
</gene>
<dbReference type="EC" id="2.7.1.170" evidence="1"/>
<dbReference type="Gene3D" id="3.30.420.40">
    <property type="match status" value="2"/>
</dbReference>
<sequence>MTEYYIGLMSGTSADGVDASLIAMHSSQLCSIDQVYLPFDVIFKQQIISLYQSQTDEIEHLSQVAYLLSGLYADAIIQLLKQNNLIASQIKAIGCHGQTIRHRPNSKTPFSLQIADYARLAELTEIDVIGDFRSADIAAGGQGAPLVPAFHHAIFPAQAGDQVILNIGGIANMTVLKNQVTHQRQTILGLDTGPGNGLLDEWCGLHTQQPYDHNGHWAATGEVIDELLQALLSCDYFKIKGPKSSGREVFNLTWLNEFLADFTERAAQDIQATLVAFTCETIKQSIIQYTQTAQVWVCGGGVHNEYLMQQLQTRLGAGFEVNSSAKINIDPDWIEADCFAWLAYCFTHRIPANMPAVTGAKKAKILGCLYPAS</sequence>
<accession>A0ABY7AME3</accession>
<dbReference type="HAMAP" id="MF_01270">
    <property type="entry name" value="AnhMurNAc_kinase"/>
    <property type="match status" value="1"/>
</dbReference>
<evidence type="ECO:0000256" key="1">
    <source>
        <dbReference type="HAMAP-Rule" id="MF_01270"/>
    </source>
</evidence>
<protein>
    <recommendedName>
        <fullName evidence="1">Anhydro-N-acetylmuramic acid kinase</fullName>
        <ecNumber evidence="1">2.7.1.170</ecNumber>
    </recommendedName>
    <alternativeName>
        <fullName evidence="1">AnhMurNAc kinase</fullName>
    </alternativeName>
</protein>
<comment type="catalytic activity">
    <reaction evidence="1">
        <text>1,6-anhydro-N-acetyl-beta-muramate + ATP + H2O = N-acetyl-D-muramate 6-phosphate + ADP + H(+)</text>
        <dbReference type="Rhea" id="RHEA:24952"/>
        <dbReference type="ChEBI" id="CHEBI:15377"/>
        <dbReference type="ChEBI" id="CHEBI:15378"/>
        <dbReference type="ChEBI" id="CHEBI:30616"/>
        <dbReference type="ChEBI" id="CHEBI:58690"/>
        <dbReference type="ChEBI" id="CHEBI:58722"/>
        <dbReference type="ChEBI" id="CHEBI:456216"/>
        <dbReference type="EC" id="2.7.1.170"/>
    </reaction>
</comment>
<keyword evidence="1" id="KW-0067">ATP-binding</keyword>
<dbReference type="RefSeq" id="WP_268073717.1">
    <property type="nucleotide sequence ID" value="NZ_CP109965.1"/>
</dbReference>
<feature type="binding site" evidence="1">
    <location>
        <begin position="11"/>
        <end position="18"/>
    </location>
    <ligand>
        <name>ATP</name>
        <dbReference type="ChEBI" id="CHEBI:30616"/>
    </ligand>
</feature>
<reference evidence="2" key="1">
    <citation type="submission" date="2022-10" db="EMBL/GenBank/DDBJ databases">
        <title>Catenovulum adriacola sp. nov. isolated in the Harbour of Susak.</title>
        <authorList>
            <person name="Schoch T."/>
            <person name="Reich S.J."/>
            <person name="Stoeferle S."/>
            <person name="Flaiz M."/>
            <person name="Kazda M."/>
            <person name="Riedel C.U."/>
            <person name="Duerre P."/>
        </authorList>
    </citation>
    <scope>NUCLEOTIDE SEQUENCE</scope>
    <source>
        <strain evidence="2">TS8</strain>
    </source>
</reference>
<dbReference type="Pfam" id="PF03702">
    <property type="entry name" value="AnmK"/>
    <property type="match status" value="1"/>
</dbReference>
<comment type="similarity">
    <text evidence="1">Belongs to the anhydro-N-acetylmuramic acid kinase family.</text>
</comment>
<organism evidence="2 3">
    <name type="scientific">Catenovulum adriaticum</name>
    <dbReference type="NCBI Taxonomy" id="2984846"/>
    <lineage>
        <taxon>Bacteria</taxon>
        <taxon>Pseudomonadati</taxon>
        <taxon>Pseudomonadota</taxon>
        <taxon>Gammaproteobacteria</taxon>
        <taxon>Alteromonadales</taxon>
        <taxon>Alteromonadaceae</taxon>
        <taxon>Catenovulum</taxon>
    </lineage>
</organism>
<evidence type="ECO:0000313" key="2">
    <source>
        <dbReference type="EMBL" id="WAJ69476.1"/>
    </source>
</evidence>
<dbReference type="CDD" id="cd24050">
    <property type="entry name" value="ASKHA_NBD_ANMK"/>
    <property type="match status" value="1"/>
</dbReference>
<dbReference type="SUPFAM" id="SSF53067">
    <property type="entry name" value="Actin-like ATPase domain"/>
    <property type="match status" value="1"/>
</dbReference>
<comment type="pathway">
    <text evidence="1">Amino-sugar metabolism; 1,6-anhydro-N-acetylmuramate degradation.</text>
</comment>
<dbReference type="EMBL" id="CP109965">
    <property type="protein sequence ID" value="WAJ69476.1"/>
    <property type="molecule type" value="Genomic_DNA"/>
</dbReference>
<dbReference type="PANTHER" id="PTHR30605">
    <property type="entry name" value="ANHYDRO-N-ACETYLMURAMIC ACID KINASE"/>
    <property type="match status" value="1"/>
</dbReference>
<proteinExistence type="inferred from homology"/>
<dbReference type="InterPro" id="IPR043129">
    <property type="entry name" value="ATPase_NBD"/>
</dbReference>
<dbReference type="InterPro" id="IPR005338">
    <property type="entry name" value="Anhydro_N_Ac-Mur_kinase"/>
</dbReference>